<reference evidence="1" key="1">
    <citation type="journal article" date="2014" name="Int. J. Syst. Evol. Microbiol.">
        <title>Complete genome sequence of Corynebacterium casei LMG S-19264T (=DSM 44701T), isolated from a smear-ripened cheese.</title>
        <authorList>
            <consortium name="US DOE Joint Genome Institute (JGI-PGF)"/>
            <person name="Walter F."/>
            <person name="Albersmeier A."/>
            <person name="Kalinowski J."/>
            <person name="Ruckert C."/>
        </authorList>
    </citation>
    <scope>NUCLEOTIDE SEQUENCE</scope>
    <source>
        <strain evidence="1">KCTC 23430</strain>
    </source>
</reference>
<dbReference type="AlphaFoldDB" id="A0A919CM99"/>
<dbReference type="RefSeq" id="WP_189478690.1">
    <property type="nucleotide sequence ID" value="NZ_BMYM01000004.1"/>
</dbReference>
<organism evidence="1 2">
    <name type="scientific">Parahalioglobus pacificus</name>
    <dbReference type="NCBI Taxonomy" id="930806"/>
    <lineage>
        <taxon>Bacteria</taxon>
        <taxon>Pseudomonadati</taxon>
        <taxon>Pseudomonadota</taxon>
        <taxon>Gammaproteobacteria</taxon>
        <taxon>Cellvibrionales</taxon>
        <taxon>Halieaceae</taxon>
        <taxon>Parahalioglobus</taxon>
    </lineage>
</organism>
<dbReference type="EMBL" id="BMYM01000004">
    <property type="protein sequence ID" value="GHD39151.1"/>
    <property type="molecule type" value="Genomic_DNA"/>
</dbReference>
<proteinExistence type="predicted"/>
<sequence>MSGTEAFREVDSRPERMNPSHWSMFLLVSWLLCASTVSADIPGDEISTAPSVESNRFSRTVKALGESNGEGTREFAVDALIALAEIYYAESDLARYELDGESPPDSATLTAKLSGWSLVMSAYAEQLLTLSAAIEQGATASIVDLGQRALSLKIDDQLVMISHPRPAQQARLEQQILAQYCRRRDCKALTAEQETSLVPIPVSAAPLAQEWAFTTNGPVCRAGPLRLQFSQGAQLGSAKALCAQLSAEIASLRLELQWQQRHGVAIDYDALEIAGATQTPDHTVSLNSAGDSVLLPLPLLFSSEGLLIPVAQWLRMSLDADAAQPQPELRLGAAQYGWDS</sequence>
<evidence type="ECO:0000313" key="2">
    <source>
        <dbReference type="Proteomes" id="UP000644693"/>
    </source>
</evidence>
<accession>A0A919CM99</accession>
<reference evidence="1" key="2">
    <citation type="submission" date="2020-09" db="EMBL/GenBank/DDBJ databases">
        <authorList>
            <person name="Sun Q."/>
            <person name="Kim S."/>
        </authorList>
    </citation>
    <scope>NUCLEOTIDE SEQUENCE</scope>
    <source>
        <strain evidence="1">KCTC 23430</strain>
    </source>
</reference>
<gene>
    <name evidence="1" type="ORF">GCM10007053_30410</name>
</gene>
<comment type="caution">
    <text evidence="1">The sequence shown here is derived from an EMBL/GenBank/DDBJ whole genome shotgun (WGS) entry which is preliminary data.</text>
</comment>
<name>A0A919CM99_9GAMM</name>
<dbReference type="Proteomes" id="UP000644693">
    <property type="component" value="Unassembled WGS sequence"/>
</dbReference>
<evidence type="ECO:0000313" key="1">
    <source>
        <dbReference type="EMBL" id="GHD39151.1"/>
    </source>
</evidence>
<keyword evidence="2" id="KW-1185">Reference proteome</keyword>
<protein>
    <submittedName>
        <fullName evidence="1">Uncharacterized protein</fullName>
    </submittedName>
</protein>